<organism evidence="2 3">
    <name type="scientific">Cryobacterium fucosi</name>
    <dbReference type="NCBI Taxonomy" id="1259157"/>
    <lineage>
        <taxon>Bacteria</taxon>
        <taxon>Bacillati</taxon>
        <taxon>Actinomycetota</taxon>
        <taxon>Actinomycetes</taxon>
        <taxon>Micrococcales</taxon>
        <taxon>Microbacteriaceae</taxon>
        <taxon>Cryobacterium</taxon>
    </lineage>
</organism>
<sequence>MNQVSTPSFAPAPEPEQAAPGPAMRVARASLILVGAAALVWGVWVMFDTVRIARLPGVALWVGAAIVVHDAVIAPVLFFAGVLLRRAGRRLAGTVIAVLQGAIVLGSIMTLIVVPAIVAQTQGRAPQNPTVLPLDYGTNLAVFWVVIAVLATAASAVLYARSRRAEGRRSAVGPSAEP</sequence>
<reference evidence="2 3" key="1">
    <citation type="submission" date="2019-03" db="EMBL/GenBank/DDBJ databases">
        <title>Genomics of glacier-inhabiting Cryobacterium strains.</title>
        <authorList>
            <person name="Liu Q."/>
            <person name="Xin Y.-H."/>
        </authorList>
    </citation>
    <scope>NUCLEOTIDE SEQUENCE [LARGE SCALE GENOMIC DNA]</scope>
    <source>
        <strain evidence="2 3">Hh4</strain>
    </source>
</reference>
<evidence type="ECO:0000313" key="3">
    <source>
        <dbReference type="Proteomes" id="UP000298313"/>
    </source>
</evidence>
<dbReference type="OrthoDB" id="4950602at2"/>
<evidence type="ECO:0000256" key="1">
    <source>
        <dbReference type="SAM" id="Phobius"/>
    </source>
</evidence>
<name>A0A4R9BF55_9MICO</name>
<accession>A0A4R9BF55</accession>
<dbReference type="AlphaFoldDB" id="A0A4R9BF55"/>
<keyword evidence="1" id="KW-0472">Membrane</keyword>
<keyword evidence="1" id="KW-0812">Transmembrane</keyword>
<comment type="caution">
    <text evidence="2">The sequence shown here is derived from an EMBL/GenBank/DDBJ whole genome shotgun (WGS) entry which is preliminary data.</text>
</comment>
<protein>
    <submittedName>
        <fullName evidence="2">Uncharacterized protein</fullName>
    </submittedName>
</protein>
<feature type="transmembrane region" description="Helical" evidence="1">
    <location>
        <begin position="29"/>
        <end position="47"/>
    </location>
</feature>
<keyword evidence="1" id="KW-1133">Transmembrane helix</keyword>
<evidence type="ECO:0000313" key="2">
    <source>
        <dbReference type="EMBL" id="TFD82645.1"/>
    </source>
</evidence>
<dbReference type="EMBL" id="SOHH01000020">
    <property type="protein sequence ID" value="TFD82645.1"/>
    <property type="molecule type" value="Genomic_DNA"/>
</dbReference>
<dbReference type="Proteomes" id="UP000298313">
    <property type="component" value="Unassembled WGS sequence"/>
</dbReference>
<feature type="transmembrane region" description="Helical" evidence="1">
    <location>
        <begin position="138"/>
        <end position="160"/>
    </location>
</feature>
<proteinExistence type="predicted"/>
<feature type="transmembrane region" description="Helical" evidence="1">
    <location>
        <begin position="59"/>
        <end position="84"/>
    </location>
</feature>
<gene>
    <name evidence="2" type="ORF">E3T48_01455</name>
</gene>
<feature type="transmembrane region" description="Helical" evidence="1">
    <location>
        <begin position="91"/>
        <end position="118"/>
    </location>
</feature>
<keyword evidence="3" id="KW-1185">Reference proteome</keyword>
<dbReference type="RefSeq" id="WP_134522109.1">
    <property type="nucleotide sequence ID" value="NZ_SOHH01000020.1"/>
</dbReference>